<protein>
    <recommendedName>
        <fullName evidence="1">Beta-carotene isomerase D27-like C-terminal domain-containing protein</fullName>
    </recommendedName>
</protein>
<dbReference type="AlphaFoldDB" id="A0ABD2ZDT3"/>
<gene>
    <name evidence="2" type="ORF">ACH5RR_020215</name>
</gene>
<evidence type="ECO:0000313" key="3">
    <source>
        <dbReference type="Proteomes" id="UP001630127"/>
    </source>
</evidence>
<organism evidence="2 3">
    <name type="scientific">Cinchona calisaya</name>
    <dbReference type="NCBI Taxonomy" id="153742"/>
    <lineage>
        <taxon>Eukaryota</taxon>
        <taxon>Viridiplantae</taxon>
        <taxon>Streptophyta</taxon>
        <taxon>Embryophyta</taxon>
        <taxon>Tracheophyta</taxon>
        <taxon>Spermatophyta</taxon>
        <taxon>Magnoliopsida</taxon>
        <taxon>eudicotyledons</taxon>
        <taxon>Gunneridae</taxon>
        <taxon>Pentapetalae</taxon>
        <taxon>asterids</taxon>
        <taxon>lamiids</taxon>
        <taxon>Gentianales</taxon>
        <taxon>Rubiaceae</taxon>
        <taxon>Cinchonoideae</taxon>
        <taxon>Cinchoneae</taxon>
        <taxon>Cinchona</taxon>
    </lineage>
</organism>
<evidence type="ECO:0000259" key="1">
    <source>
        <dbReference type="Pfam" id="PF13225"/>
    </source>
</evidence>
<sequence>MDSKLSSVQKLNCQFLPLNHHPRHKHRPQHSPYVLAVLSRPQEKSTELSSSTKTCSKTVHKDNWFDRIAINHLSQSLQETTGLRSSERGYDGLVEAAGVVYRKFSLSQQQELVIQTLEKAFPLPILSMIRALLPQSKFAREFFAVFTTIFFAWLVGPCGVRESEFDGRKENNVVHIKKCRFLEGTNCVGMCTNLCKMSSQAFIKDSLGMPLNMVPNFDDMSCDMIFGQEPPLAINDPAFMQPCYKLCKENKRNHKNCTSQ</sequence>
<dbReference type="InterPro" id="IPR038938">
    <property type="entry name" value="D27-like"/>
</dbReference>
<comment type="caution">
    <text evidence="2">The sequence shown here is derived from an EMBL/GenBank/DDBJ whole genome shotgun (WGS) entry which is preliminary data.</text>
</comment>
<dbReference type="Pfam" id="PF13225">
    <property type="entry name" value="D27-like_C"/>
    <property type="match status" value="1"/>
</dbReference>
<dbReference type="Proteomes" id="UP001630127">
    <property type="component" value="Unassembled WGS sequence"/>
</dbReference>
<keyword evidence="3" id="KW-1185">Reference proteome</keyword>
<name>A0ABD2ZDT3_9GENT</name>
<reference evidence="2 3" key="1">
    <citation type="submission" date="2024-11" db="EMBL/GenBank/DDBJ databases">
        <title>A near-complete genome assembly of Cinchona calisaya.</title>
        <authorList>
            <person name="Lian D.C."/>
            <person name="Zhao X.W."/>
            <person name="Wei L."/>
        </authorList>
    </citation>
    <scope>NUCLEOTIDE SEQUENCE [LARGE SCALE GENOMIC DNA]</scope>
    <source>
        <tissue evidence="2">Nenye</tissue>
    </source>
</reference>
<accession>A0ABD2ZDT3</accession>
<feature type="domain" description="Beta-carotene isomerase D27-like C-terminal" evidence="1">
    <location>
        <begin position="153"/>
        <end position="231"/>
    </location>
</feature>
<dbReference type="PANTHER" id="PTHR33591:SF1">
    <property type="entry name" value="BETA-CAROTENE ISOMERASE D27, CHLOROPLASTIC"/>
    <property type="match status" value="1"/>
</dbReference>
<evidence type="ECO:0000313" key="2">
    <source>
        <dbReference type="EMBL" id="KAL3517626.1"/>
    </source>
</evidence>
<proteinExistence type="predicted"/>
<dbReference type="EMBL" id="JBJUIK010000009">
    <property type="protein sequence ID" value="KAL3517626.1"/>
    <property type="molecule type" value="Genomic_DNA"/>
</dbReference>
<dbReference type="PANTHER" id="PTHR33591">
    <property type="entry name" value="BETA-CAROTENE ISOMERASE D27"/>
    <property type="match status" value="1"/>
</dbReference>
<dbReference type="InterPro" id="IPR025114">
    <property type="entry name" value="D27-like_C"/>
</dbReference>